<proteinExistence type="predicted"/>
<dbReference type="PANTHER" id="PTHR30600">
    <property type="entry name" value="CYTOCHROME C PEROXIDASE-RELATED"/>
    <property type="match status" value="1"/>
</dbReference>
<dbReference type="PANTHER" id="PTHR30600:SF7">
    <property type="entry name" value="CYTOCHROME C PEROXIDASE-RELATED"/>
    <property type="match status" value="1"/>
</dbReference>
<feature type="binding site" description="covalent" evidence="8">
    <location>
        <position position="226"/>
    </location>
    <ligand>
        <name>heme c</name>
        <dbReference type="ChEBI" id="CHEBI:61717"/>
        <label>2</label>
    </ligand>
</feature>
<dbReference type="Gene3D" id="1.10.760.10">
    <property type="entry name" value="Cytochrome c-like domain"/>
    <property type="match status" value="2"/>
</dbReference>
<feature type="binding site" description="axial binding residue" evidence="9">
    <location>
        <position position="84"/>
    </location>
    <ligand>
        <name>heme c</name>
        <dbReference type="ChEBI" id="CHEBI:61717"/>
        <label>1</label>
    </ligand>
    <ligandPart>
        <name>Fe</name>
        <dbReference type="ChEBI" id="CHEBI:18248"/>
    </ligandPart>
</feature>
<keyword evidence="6" id="KW-0560">Oxidoreductase</keyword>
<evidence type="ECO:0000259" key="10">
    <source>
        <dbReference type="PROSITE" id="PS51007"/>
    </source>
</evidence>
<keyword evidence="5" id="KW-0574">Periplasm</keyword>
<dbReference type="GO" id="GO:0020037">
    <property type="term" value="F:heme binding"/>
    <property type="evidence" value="ECO:0007669"/>
    <property type="project" value="InterPro"/>
</dbReference>
<dbReference type="InterPro" id="IPR051395">
    <property type="entry name" value="Cytochrome_c_Peroxidase/MauG"/>
</dbReference>
<evidence type="ECO:0000313" key="12">
    <source>
        <dbReference type="Proteomes" id="UP000270626"/>
    </source>
</evidence>
<dbReference type="GO" id="GO:0004130">
    <property type="term" value="F:cytochrome-c peroxidase activity"/>
    <property type="evidence" value="ECO:0007669"/>
    <property type="project" value="TreeGrafter"/>
</dbReference>
<evidence type="ECO:0000256" key="7">
    <source>
        <dbReference type="ARBA" id="ARBA00023004"/>
    </source>
</evidence>
<dbReference type="InterPro" id="IPR004852">
    <property type="entry name" value="Di-haem_cyt_c_peroxidsae"/>
</dbReference>
<dbReference type="AlphaFoldDB" id="A0A495WKR7"/>
<dbReference type="GO" id="GO:0042597">
    <property type="term" value="C:periplasmic space"/>
    <property type="evidence" value="ECO:0007669"/>
    <property type="project" value="UniProtKB-SubCell"/>
</dbReference>
<dbReference type="InterPro" id="IPR036909">
    <property type="entry name" value="Cyt_c-like_dom_sf"/>
</dbReference>
<dbReference type="PROSITE" id="PS51007">
    <property type="entry name" value="CYTC"/>
    <property type="match status" value="2"/>
</dbReference>
<feature type="binding site" description="axial binding residue" evidence="9">
    <location>
        <position position="227"/>
    </location>
    <ligand>
        <name>heme c</name>
        <dbReference type="ChEBI" id="CHEBI:61717"/>
        <label>2</label>
    </ligand>
    <ligandPart>
        <name>Fe</name>
        <dbReference type="ChEBI" id="CHEBI:18248"/>
    </ligandPart>
</feature>
<comment type="PTM">
    <text evidence="8">Binds 2 heme groups per subunit.</text>
</comment>
<protein>
    <submittedName>
        <fullName evidence="11">Cytochrome c peroxidase</fullName>
    </submittedName>
</protein>
<evidence type="ECO:0000256" key="9">
    <source>
        <dbReference type="PIRSR" id="PIRSR000294-2"/>
    </source>
</evidence>
<evidence type="ECO:0000256" key="1">
    <source>
        <dbReference type="ARBA" id="ARBA00004418"/>
    </source>
</evidence>
<dbReference type="GO" id="GO:0009055">
    <property type="term" value="F:electron transfer activity"/>
    <property type="evidence" value="ECO:0007669"/>
    <property type="project" value="InterPro"/>
</dbReference>
<dbReference type="EMBL" id="RBXP01000005">
    <property type="protein sequence ID" value="RKT61910.1"/>
    <property type="molecule type" value="Genomic_DNA"/>
</dbReference>
<feature type="binding site" description="axial binding residue" evidence="9">
    <location>
        <position position="302"/>
    </location>
    <ligand>
        <name>heme c</name>
        <dbReference type="ChEBI" id="CHEBI:61717"/>
        <label>2</label>
    </ligand>
    <ligandPart>
        <name>Fe</name>
        <dbReference type="ChEBI" id="CHEBI:18248"/>
    </ligandPart>
</feature>
<keyword evidence="12" id="KW-1185">Reference proteome</keyword>
<feature type="binding site" description="covalent" evidence="8">
    <location>
        <position position="223"/>
    </location>
    <ligand>
        <name>heme c</name>
        <dbReference type="ChEBI" id="CHEBI:61717"/>
        <label>2</label>
    </ligand>
</feature>
<evidence type="ECO:0000256" key="4">
    <source>
        <dbReference type="ARBA" id="ARBA00022729"/>
    </source>
</evidence>
<dbReference type="InterPro" id="IPR026259">
    <property type="entry name" value="MauG/Cytc_peroxidase"/>
</dbReference>
<evidence type="ECO:0000256" key="6">
    <source>
        <dbReference type="ARBA" id="ARBA00023002"/>
    </source>
</evidence>
<reference evidence="11 12" key="1">
    <citation type="submission" date="2018-10" db="EMBL/GenBank/DDBJ databases">
        <title>Genomic Encyclopedia of Type Strains, Phase IV (KMG-IV): sequencing the most valuable type-strain genomes for metagenomic binning, comparative biology and taxonomic classification.</title>
        <authorList>
            <person name="Goeker M."/>
        </authorList>
    </citation>
    <scope>NUCLEOTIDE SEQUENCE [LARGE SCALE GENOMIC DNA]</scope>
    <source>
        <strain evidence="11 12">DSM 23841</strain>
    </source>
</reference>
<dbReference type="RefSeq" id="WP_170160139.1">
    <property type="nucleotide sequence ID" value="NZ_RBXP01000005.1"/>
</dbReference>
<dbReference type="SUPFAM" id="SSF46626">
    <property type="entry name" value="Cytochrome c"/>
    <property type="match status" value="2"/>
</dbReference>
<evidence type="ECO:0000313" key="11">
    <source>
        <dbReference type="EMBL" id="RKT61910.1"/>
    </source>
</evidence>
<feature type="domain" description="Cytochrome c" evidence="10">
    <location>
        <begin position="209"/>
        <end position="327"/>
    </location>
</feature>
<evidence type="ECO:0000256" key="3">
    <source>
        <dbReference type="ARBA" id="ARBA00022723"/>
    </source>
</evidence>
<organism evidence="11 12">
    <name type="scientific">Azonexus fungiphilus</name>
    <dbReference type="NCBI Taxonomy" id="146940"/>
    <lineage>
        <taxon>Bacteria</taxon>
        <taxon>Pseudomonadati</taxon>
        <taxon>Pseudomonadota</taxon>
        <taxon>Betaproteobacteria</taxon>
        <taxon>Rhodocyclales</taxon>
        <taxon>Azonexaceae</taxon>
        <taxon>Azonexus</taxon>
    </lineage>
</organism>
<comment type="caution">
    <text evidence="11">The sequence shown here is derived from an EMBL/GenBank/DDBJ whole genome shotgun (WGS) entry which is preliminary data.</text>
</comment>
<feature type="binding site" description="covalent" evidence="8">
    <location>
        <position position="80"/>
    </location>
    <ligand>
        <name>heme c</name>
        <dbReference type="ChEBI" id="CHEBI:61717"/>
        <label>1</label>
    </ligand>
</feature>
<keyword evidence="3 9" id="KW-0479">Metal-binding</keyword>
<keyword evidence="4" id="KW-0732">Signal</keyword>
<evidence type="ECO:0000256" key="5">
    <source>
        <dbReference type="ARBA" id="ARBA00022764"/>
    </source>
</evidence>
<dbReference type="InterPro" id="IPR009056">
    <property type="entry name" value="Cyt_c-like_dom"/>
</dbReference>
<sequence length="335" mass="36204">MKKFFGFLSLLALILGAAWFSRPDRAPVAALAPLLPLAEGEGLDAIRPLPPPPSLPPERVALGERLFSDPRLSADQSLACVSCHRFDLGGADGRVVSLGVGGAAGAVNAPTVFNSGLQFAQFWDGRARDLREQVAGPLHNPVEMASSWPQVIERLQADAEIRRDFARAYPDGLNAANIADAIASFEQSLVTVDAPFDRFLRGEREAIGELELKGYHRFRDFGCISCHQGVLLGGNMFQKFGVLGDYFAGRPLNPGDLGRYNVTGRDEDRHVFKVPGLRNVALTAPYFHDGSAATLATAVAVMGRYQLGRDLQPDDVEAIVAFLGTLTGKLPEPRR</sequence>
<evidence type="ECO:0000256" key="2">
    <source>
        <dbReference type="ARBA" id="ARBA00022617"/>
    </source>
</evidence>
<keyword evidence="7 9" id="KW-0408">Iron</keyword>
<keyword evidence="2 8" id="KW-0349">Heme</keyword>
<feature type="domain" description="Cytochrome c" evidence="10">
    <location>
        <begin position="58"/>
        <end position="189"/>
    </location>
</feature>
<feature type="binding site" description="covalent" evidence="8">
    <location>
        <position position="83"/>
    </location>
    <ligand>
        <name>heme c</name>
        <dbReference type="ChEBI" id="CHEBI:61717"/>
        <label>1</label>
    </ligand>
</feature>
<keyword evidence="11" id="KW-0575">Peroxidase</keyword>
<comment type="subcellular location">
    <subcellularLocation>
        <location evidence="1">Periplasm</location>
    </subcellularLocation>
</comment>
<name>A0A495WKR7_9RHOO</name>
<gene>
    <name evidence="11" type="ORF">DFR40_0474</name>
</gene>
<dbReference type="Pfam" id="PF03150">
    <property type="entry name" value="CCP_MauG"/>
    <property type="match status" value="1"/>
</dbReference>
<accession>A0A495WKR7</accession>
<comment type="cofactor">
    <cofactor evidence="8">
        <name>heme</name>
        <dbReference type="ChEBI" id="CHEBI:30413"/>
    </cofactor>
    <text evidence="8">Binds 2 heme groups.</text>
</comment>
<dbReference type="GO" id="GO:0046872">
    <property type="term" value="F:metal ion binding"/>
    <property type="evidence" value="ECO:0007669"/>
    <property type="project" value="UniProtKB-KW"/>
</dbReference>
<dbReference type="PIRSF" id="PIRSF000294">
    <property type="entry name" value="Cytochrome-c_peroxidase"/>
    <property type="match status" value="1"/>
</dbReference>
<evidence type="ECO:0000256" key="8">
    <source>
        <dbReference type="PIRSR" id="PIRSR000294-1"/>
    </source>
</evidence>
<dbReference type="Proteomes" id="UP000270626">
    <property type="component" value="Unassembled WGS sequence"/>
</dbReference>